<dbReference type="Proteomes" id="UP000032180">
    <property type="component" value="Chromosome 4"/>
</dbReference>
<protein>
    <submittedName>
        <fullName evidence="2">Uncharacterized protein</fullName>
    </submittedName>
</protein>
<dbReference type="AlphaFoldDB" id="A0A0D9W2K9"/>
<reference evidence="2" key="3">
    <citation type="submission" date="2015-04" db="UniProtKB">
        <authorList>
            <consortium name="EnsemblPlants"/>
        </authorList>
    </citation>
    <scope>IDENTIFICATION</scope>
</reference>
<reference evidence="2 3" key="1">
    <citation type="submission" date="2012-08" db="EMBL/GenBank/DDBJ databases">
        <title>Oryza genome evolution.</title>
        <authorList>
            <person name="Wing R.A."/>
        </authorList>
    </citation>
    <scope>NUCLEOTIDE SEQUENCE</scope>
</reference>
<evidence type="ECO:0000313" key="3">
    <source>
        <dbReference type="Proteomes" id="UP000032180"/>
    </source>
</evidence>
<dbReference type="EnsemblPlants" id="LPERR04G02640.1">
    <property type="protein sequence ID" value="LPERR04G02640.1"/>
    <property type="gene ID" value="LPERR04G02640"/>
</dbReference>
<feature type="region of interest" description="Disordered" evidence="1">
    <location>
        <begin position="95"/>
        <end position="114"/>
    </location>
</feature>
<organism evidence="2 3">
    <name type="scientific">Leersia perrieri</name>
    <dbReference type="NCBI Taxonomy" id="77586"/>
    <lineage>
        <taxon>Eukaryota</taxon>
        <taxon>Viridiplantae</taxon>
        <taxon>Streptophyta</taxon>
        <taxon>Embryophyta</taxon>
        <taxon>Tracheophyta</taxon>
        <taxon>Spermatophyta</taxon>
        <taxon>Magnoliopsida</taxon>
        <taxon>Liliopsida</taxon>
        <taxon>Poales</taxon>
        <taxon>Poaceae</taxon>
        <taxon>BOP clade</taxon>
        <taxon>Oryzoideae</taxon>
        <taxon>Oryzeae</taxon>
        <taxon>Oryzinae</taxon>
        <taxon>Leersia</taxon>
    </lineage>
</organism>
<evidence type="ECO:0000313" key="2">
    <source>
        <dbReference type="EnsemblPlants" id="LPERR04G02640.1"/>
    </source>
</evidence>
<reference evidence="3" key="2">
    <citation type="submission" date="2013-12" db="EMBL/GenBank/DDBJ databases">
        <authorList>
            <person name="Yu Y."/>
            <person name="Lee S."/>
            <person name="de Baynast K."/>
            <person name="Wissotski M."/>
            <person name="Liu L."/>
            <person name="Talag J."/>
            <person name="Goicoechea J."/>
            <person name="Angelova A."/>
            <person name="Jetty R."/>
            <person name="Kudrna D."/>
            <person name="Golser W."/>
            <person name="Rivera L."/>
            <person name="Zhang J."/>
            <person name="Wing R."/>
        </authorList>
    </citation>
    <scope>NUCLEOTIDE SEQUENCE</scope>
</reference>
<evidence type="ECO:0000256" key="1">
    <source>
        <dbReference type="SAM" id="MobiDB-lite"/>
    </source>
</evidence>
<accession>A0A0D9W2K9</accession>
<sequence>MEWNSATKASSINSGFAMKDVLFDPVHKMQAGLPRSHAWVLLKTPQCHCHKSFHLLNIVDCLIVTLHQQANPPTPITVIGPVQHNREYPEYRLSTKKKNGDEYKVHQYGGSKKQ</sequence>
<dbReference type="HOGENOM" id="CLU_2124650_0_0_1"/>
<dbReference type="Gramene" id="LPERR04G02640.1">
    <property type="protein sequence ID" value="LPERR04G02640.1"/>
    <property type="gene ID" value="LPERR04G02640"/>
</dbReference>
<keyword evidence="3" id="KW-1185">Reference proteome</keyword>
<proteinExistence type="predicted"/>
<name>A0A0D9W2K9_9ORYZ</name>